<sequence>MVYIALVRGINVGGNNKVKMAELKAMFERIGLSRVQTYIQSGNVLFESDEKEGPLCERIELAFKTTFGFEVSMILRTAAELESLIAHCPFTKEEISAAEAASDAESLYVTLLQQTPAEEAVQRLESYRTEGETYQVIDRDIYFLFHHSVRNSKLAGNMHKLGVPATTRNWKTISKLAGMARAMAEPKDE</sequence>
<name>A0ABY3SI39_9BACL</name>
<keyword evidence="2" id="KW-1185">Reference proteome</keyword>
<dbReference type="Gene3D" id="3.30.70.1280">
    <property type="entry name" value="SP0830-like domains"/>
    <property type="match status" value="1"/>
</dbReference>
<accession>A0ABY3SI39</accession>
<reference evidence="1 2" key="1">
    <citation type="journal article" date="2024" name="Int. J. Syst. Evol. Microbiol.">
        <title>Paenibacillus hexagrammi sp. nov., a novel bacterium isolated from the gut content of Hexagrammos agrammus.</title>
        <authorList>
            <person name="Jung H.K."/>
            <person name="Kim D.G."/>
            <person name="Zin H."/>
            <person name="Park J."/>
            <person name="Jung H."/>
            <person name="Kim Y.O."/>
            <person name="Kong H.J."/>
            <person name="Kim J.W."/>
            <person name="Kim Y.S."/>
        </authorList>
    </citation>
    <scope>NUCLEOTIDE SEQUENCE [LARGE SCALE GENOMIC DNA]</scope>
    <source>
        <strain evidence="1 2">YPD9-1</strain>
    </source>
</reference>
<dbReference type="EMBL" id="CP090978">
    <property type="protein sequence ID" value="UJF33626.1"/>
    <property type="molecule type" value="Genomic_DNA"/>
</dbReference>
<dbReference type="PIRSF" id="PIRSF008502">
    <property type="entry name" value="UCP008502"/>
    <property type="match status" value="1"/>
</dbReference>
<dbReference type="InterPro" id="IPR012545">
    <property type="entry name" value="DUF1697"/>
</dbReference>
<proteinExistence type="predicted"/>
<dbReference type="RefSeq" id="WP_235120004.1">
    <property type="nucleotide sequence ID" value="NZ_CP090978.1"/>
</dbReference>
<evidence type="ECO:0000313" key="1">
    <source>
        <dbReference type="EMBL" id="UJF33626.1"/>
    </source>
</evidence>
<gene>
    <name evidence="1" type="ORF">L0M14_29790</name>
</gene>
<dbReference type="Proteomes" id="UP001649230">
    <property type="component" value="Chromosome"/>
</dbReference>
<dbReference type="PANTHER" id="PTHR36439:SF1">
    <property type="entry name" value="DUF1697 DOMAIN-CONTAINING PROTEIN"/>
    <property type="match status" value="1"/>
</dbReference>
<protein>
    <submittedName>
        <fullName evidence="1">DUF1697 domain-containing protein</fullName>
    </submittedName>
</protein>
<organism evidence="1 2">
    <name type="scientific">Paenibacillus hexagrammi</name>
    <dbReference type="NCBI Taxonomy" id="2908839"/>
    <lineage>
        <taxon>Bacteria</taxon>
        <taxon>Bacillati</taxon>
        <taxon>Bacillota</taxon>
        <taxon>Bacilli</taxon>
        <taxon>Bacillales</taxon>
        <taxon>Paenibacillaceae</taxon>
        <taxon>Paenibacillus</taxon>
    </lineage>
</organism>
<dbReference type="Pfam" id="PF08002">
    <property type="entry name" value="DUF1697"/>
    <property type="match status" value="1"/>
</dbReference>
<dbReference type="SUPFAM" id="SSF160379">
    <property type="entry name" value="SP0830-like"/>
    <property type="match status" value="1"/>
</dbReference>
<dbReference type="PANTHER" id="PTHR36439">
    <property type="entry name" value="BLL4334 PROTEIN"/>
    <property type="match status" value="1"/>
</dbReference>
<evidence type="ECO:0000313" key="2">
    <source>
        <dbReference type="Proteomes" id="UP001649230"/>
    </source>
</evidence>